<keyword evidence="1" id="KW-0472">Membrane</keyword>
<feature type="transmembrane region" description="Helical" evidence="1">
    <location>
        <begin position="12"/>
        <end position="29"/>
    </location>
</feature>
<comment type="caution">
    <text evidence="2">The sequence shown here is derived from an EMBL/GenBank/DDBJ whole genome shotgun (WGS) entry which is preliminary data.</text>
</comment>
<evidence type="ECO:0000313" key="2">
    <source>
        <dbReference type="EMBL" id="GAG95896.1"/>
    </source>
</evidence>
<feature type="non-terminal residue" evidence="2">
    <location>
        <position position="1"/>
    </location>
</feature>
<feature type="transmembrane region" description="Helical" evidence="1">
    <location>
        <begin position="88"/>
        <end position="108"/>
    </location>
</feature>
<gene>
    <name evidence="2" type="ORF">S01H4_47037</name>
</gene>
<accession>X1DHJ0</accession>
<feature type="transmembrane region" description="Helical" evidence="1">
    <location>
        <begin position="35"/>
        <end position="53"/>
    </location>
</feature>
<keyword evidence="1" id="KW-1133">Transmembrane helix</keyword>
<protein>
    <submittedName>
        <fullName evidence="2">Uncharacterized protein</fullName>
    </submittedName>
</protein>
<sequence>LSLFNKRSRWFTLGLTVPSIIIWGLFFSYDDRNIIVSFPFLAYSASYGMAYLSRLLKLEKIKRYVALKFPRLFVHRPAIKIKLWPGRVLFLLCLLAILGSIFLVGALGNTIKQEQTERQKTIGDHELNQQVYGYKQEYGIDGKIITDYYWITVLPGFEGSSLKIFLENDNFVILSNSDSYELVNPMGLAEEDTFGFLISDMYYRHPPFKSEFDSRIKSGEYTLVFSKSGYHFIRIN</sequence>
<reference evidence="2" key="1">
    <citation type="journal article" date="2014" name="Front. Microbiol.">
        <title>High frequency of phylogenetically diverse reductive dehalogenase-homologous genes in deep subseafloor sedimentary metagenomes.</title>
        <authorList>
            <person name="Kawai M."/>
            <person name="Futagami T."/>
            <person name="Toyoda A."/>
            <person name="Takaki Y."/>
            <person name="Nishi S."/>
            <person name="Hori S."/>
            <person name="Arai W."/>
            <person name="Tsubouchi T."/>
            <person name="Morono Y."/>
            <person name="Uchiyama I."/>
            <person name="Ito T."/>
            <person name="Fujiyama A."/>
            <person name="Inagaki F."/>
            <person name="Takami H."/>
        </authorList>
    </citation>
    <scope>NUCLEOTIDE SEQUENCE</scope>
    <source>
        <strain evidence="2">Expedition CK06-06</strain>
    </source>
</reference>
<organism evidence="2">
    <name type="scientific">marine sediment metagenome</name>
    <dbReference type="NCBI Taxonomy" id="412755"/>
    <lineage>
        <taxon>unclassified sequences</taxon>
        <taxon>metagenomes</taxon>
        <taxon>ecological metagenomes</taxon>
    </lineage>
</organism>
<dbReference type="AlphaFoldDB" id="X1DHJ0"/>
<name>X1DHJ0_9ZZZZ</name>
<keyword evidence="1" id="KW-0812">Transmembrane</keyword>
<dbReference type="EMBL" id="BART01026355">
    <property type="protein sequence ID" value="GAG95896.1"/>
    <property type="molecule type" value="Genomic_DNA"/>
</dbReference>
<evidence type="ECO:0000256" key="1">
    <source>
        <dbReference type="SAM" id="Phobius"/>
    </source>
</evidence>
<proteinExistence type="predicted"/>